<evidence type="ECO:0000313" key="1">
    <source>
        <dbReference type="EMBL" id="KAJ8668660.1"/>
    </source>
</evidence>
<evidence type="ECO:0000313" key="2">
    <source>
        <dbReference type="Proteomes" id="UP001239111"/>
    </source>
</evidence>
<organism evidence="1 2">
    <name type="scientific">Eretmocerus hayati</name>
    <dbReference type="NCBI Taxonomy" id="131215"/>
    <lineage>
        <taxon>Eukaryota</taxon>
        <taxon>Metazoa</taxon>
        <taxon>Ecdysozoa</taxon>
        <taxon>Arthropoda</taxon>
        <taxon>Hexapoda</taxon>
        <taxon>Insecta</taxon>
        <taxon>Pterygota</taxon>
        <taxon>Neoptera</taxon>
        <taxon>Endopterygota</taxon>
        <taxon>Hymenoptera</taxon>
        <taxon>Apocrita</taxon>
        <taxon>Proctotrupomorpha</taxon>
        <taxon>Chalcidoidea</taxon>
        <taxon>Aphelinidae</taxon>
        <taxon>Aphelininae</taxon>
        <taxon>Eretmocerus</taxon>
    </lineage>
</organism>
<keyword evidence="2" id="KW-1185">Reference proteome</keyword>
<reference evidence="1" key="1">
    <citation type="submission" date="2023-04" db="EMBL/GenBank/DDBJ databases">
        <title>A chromosome-level genome assembly of the parasitoid wasp Eretmocerus hayati.</title>
        <authorList>
            <person name="Zhong Y."/>
            <person name="Liu S."/>
            <person name="Liu Y."/>
        </authorList>
    </citation>
    <scope>NUCLEOTIDE SEQUENCE</scope>
    <source>
        <strain evidence="1">ZJU_SS_LIU_2023</strain>
    </source>
</reference>
<dbReference type="EMBL" id="CM056744">
    <property type="protein sequence ID" value="KAJ8668660.1"/>
    <property type="molecule type" value="Genomic_DNA"/>
</dbReference>
<accession>A0ACC2NBY2</accession>
<sequence>MAALIGTRFYIITSILSLAHVRLIFGIYTRKIDWSELNSTISVVDPKITEIGRFTYLACDYNQNDKVKICRIHEDSLQSNETYSLCATVLTSSDGSDAEVWPFITPLGRKFIVPWYNTSDSGPFLVLRFIQKLDSQDCQSQDLILGLTKNQLFKIVPFSDSFDVIYDGGFDESSRAPVVLKMSFDENGNKLGEPTSLFAQLQSSVFDGITTKLRSNLDLVKPVSPYDASKGYFFIPLNRELNQISILSPDGFVTKTANLDVPLSGTTYTMGNETIVLVSTENNGTNFIYKLLQLDSDLNPINNVTYVLAPNKRHLKFEDVFNTIVAVTAETKFWAFTGEIYLEKLYSNGIPGKRITIMNDVTPANYNKFEVYKSLCDQNICINLLFKDEKCPKLKYTSCIALSTLDEQYL</sequence>
<gene>
    <name evidence="1" type="ORF">QAD02_010323</name>
</gene>
<name>A0ACC2NBY2_9HYME</name>
<comment type="caution">
    <text evidence="1">The sequence shown here is derived from an EMBL/GenBank/DDBJ whole genome shotgun (WGS) entry which is preliminary data.</text>
</comment>
<proteinExistence type="predicted"/>
<dbReference type="Proteomes" id="UP001239111">
    <property type="component" value="Chromosome 4"/>
</dbReference>
<protein>
    <submittedName>
        <fullName evidence="1">Uncharacterized protein</fullName>
    </submittedName>
</protein>